<dbReference type="RefSeq" id="WP_256419019.1">
    <property type="nucleotide sequence ID" value="NZ_JANHDL010000011.1"/>
</dbReference>
<evidence type="ECO:0000313" key="1">
    <source>
        <dbReference type="EMBL" id="MFD1571257.1"/>
    </source>
</evidence>
<dbReference type="EMBL" id="JBHUDB010000010">
    <property type="protein sequence ID" value="MFD1571257.1"/>
    <property type="molecule type" value="Genomic_DNA"/>
</dbReference>
<accession>A0ABD6C1H4</accession>
<comment type="caution">
    <text evidence="1">The sequence shown here is derived from an EMBL/GenBank/DDBJ whole genome shotgun (WGS) entry which is preliminary data.</text>
</comment>
<dbReference type="InterPro" id="IPR036388">
    <property type="entry name" value="WH-like_DNA-bd_sf"/>
</dbReference>
<dbReference type="InterPro" id="IPR055766">
    <property type="entry name" value="DUF7342"/>
</dbReference>
<dbReference type="Gene3D" id="1.10.10.10">
    <property type="entry name" value="Winged helix-like DNA-binding domain superfamily/Winged helix DNA-binding domain"/>
    <property type="match status" value="1"/>
</dbReference>
<proteinExistence type="predicted"/>
<reference evidence="1 2" key="1">
    <citation type="journal article" date="2019" name="Int. J. Syst. Evol. Microbiol.">
        <title>The Global Catalogue of Microorganisms (GCM) 10K type strain sequencing project: providing services to taxonomists for standard genome sequencing and annotation.</title>
        <authorList>
            <consortium name="The Broad Institute Genomics Platform"/>
            <consortium name="The Broad Institute Genome Sequencing Center for Infectious Disease"/>
            <person name="Wu L."/>
            <person name="Ma J."/>
        </authorList>
    </citation>
    <scope>NUCLEOTIDE SEQUENCE [LARGE SCALE GENOMIC DNA]</scope>
    <source>
        <strain evidence="1 2">CGMCC 1.12689</strain>
    </source>
</reference>
<dbReference type="SUPFAM" id="SSF46785">
    <property type="entry name" value="Winged helix' DNA-binding domain"/>
    <property type="match status" value="1"/>
</dbReference>
<evidence type="ECO:0000313" key="2">
    <source>
        <dbReference type="Proteomes" id="UP001597185"/>
    </source>
</evidence>
<keyword evidence="2" id="KW-1185">Reference proteome</keyword>
<dbReference type="Proteomes" id="UP001597185">
    <property type="component" value="Unassembled WGS sequence"/>
</dbReference>
<dbReference type="AlphaFoldDB" id="A0ABD6C1H4"/>
<gene>
    <name evidence="1" type="ORF">ACFR9T_11770</name>
</gene>
<protein>
    <submittedName>
        <fullName evidence="1">ArsR family transcriptional regulator</fullName>
    </submittedName>
</protein>
<name>A0ABD6C1H4_9EURY</name>
<sequence length="175" mass="19867">MTADTNLGIDRWVEETSAFDRVQSVAFALQQPQTAGEIADSAHVSEKTARGHLGRLVEMDILLEDADDRPTTYYPDPGYMRYREVRTLARENDRDELTEMVATLKGDLEDWQDEYDVEDPGELRVSVADADVSQAAVYDRQKIAEDWEYTEHRIDLLKDALAQYGRLTARPPATA</sequence>
<organism evidence="1 2">
    <name type="scientific">Halorubrum laminariae</name>
    <dbReference type="NCBI Taxonomy" id="1433523"/>
    <lineage>
        <taxon>Archaea</taxon>
        <taxon>Methanobacteriati</taxon>
        <taxon>Methanobacteriota</taxon>
        <taxon>Stenosarchaea group</taxon>
        <taxon>Halobacteria</taxon>
        <taxon>Halobacteriales</taxon>
        <taxon>Haloferacaceae</taxon>
        <taxon>Halorubrum</taxon>
    </lineage>
</organism>
<dbReference type="Pfam" id="PF24033">
    <property type="entry name" value="DUF7342"/>
    <property type="match status" value="1"/>
</dbReference>
<dbReference type="InterPro" id="IPR036390">
    <property type="entry name" value="WH_DNA-bd_sf"/>
</dbReference>